<dbReference type="PANTHER" id="PTHR46797:SF1">
    <property type="entry name" value="METHYLPHOSPHONATE SYNTHASE"/>
    <property type="match status" value="1"/>
</dbReference>
<dbReference type="Pfam" id="PF01381">
    <property type="entry name" value="HTH_3"/>
    <property type="match status" value="1"/>
</dbReference>
<feature type="domain" description="HTH cro/C1-type" evidence="2">
    <location>
        <begin position="15"/>
        <end position="69"/>
    </location>
</feature>
<dbReference type="Proteomes" id="UP000094869">
    <property type="component" value="Unassembled WGS sequence"/>
</dbReference>
<dbReference type="EMBL" id="MEHD01000022">
    <property type="protein sequence ID" value="ODR57064.1"/>
    <property type="molecule type" value="Genomic_DNA"/>
</dbReference>
<keyword evidence="4" id="KW-1185">Reference proteome</keyword>
<keyword evidence="1" id="KW-0238">DNA-binding</keyword>
<dbReference type="PANTHER" id="PTHR46797">
    <property type="entry name" value="HTH-TYPE TRANSCRIPTIONAL REGULATOR"/>
    <property type="match status" value="1"/>
</dbReference>
<evidence type="ECO:0000313" key="3">
    <source>
        <dbReference type="EMBL" id="ODR57064.1"/>
    </source>
</evidence>
<evidence type="ECO:0000313" key="4">
    <source>
        <dbReference type="Proteomes" id="UP000094869"/>
    </source>
</evidence>
<dbReference type="InterPro" id="IPR010982">
    <property type="entry name" value="Lambda_DNA-bd_dom_sf"/>
</dbReference>
<dbReference type="PROSITE" id="PS50943">
    <property type="entry name" value="HTH_CROC1"/>
    <property type="match status" value="1"/>
</dbReference>
<dbReference type="InterPro" id="IPR050807">
    <property type="entry name" value="TransReg_Diox_bact_type"/>
</dbReference>
<dbReference type="SUPFAM" id="SSF47413">
    <property type="entry name" value="lambda repressor-like DNA-binding domains"/>
    <property type="match status" value="1"/>
</dbReference>
<dbReference type="SMART" id="SM00530">
    <property type="entry name" value="HTH_XRE"/>
    <property type="match status" value="1"/>
</dbReference>
<dbReference type="Gene3D" id="1.10.260.40">
    <property type="entry name" value="lambda repressor-like DNA-binding domains"/>
    <property type="match status" value="1"/>
</dbReference>
<gene>
    <name evidence="3" type="ORF">BEI63_12940</name>
</gene>
<dbReference type="RefSeq" id="WP_069410251.1">
    <property type="nucleotide sequence ID" value="NZ_DAWDRA010000003.1"/>
</dbReference>
<proteinExistence type="predicted"/>
<evidence type="ECO:0000256" key="1">
    <source>
        <dbReference type="ARBA" id="ARBA00023125"/>
    </source>
</evidence>
<sequence length="113" mass="12584">MEKKKTVDVEIGQRIRRSREALGYSRETLSDKAELSNSFLSAIELGTGSCTAEYLQRLCRALGVSADYILFGMERQGDLTPIHAMLSGLDPQYLPLVKQLLSVYVQSISLSKE</sequence>
<comment type="caution">
    <text evidence="3">The sequence shown here is derived from an EMBL/GenBank/DDBJ whole genome shotgun (WGS) entry which is preliminary data.</text>
</comment>
<protein>
    <submittedName>
        <fullName evidence="3">Transcriptional regulator</fullName>
    </submittedName>
</protein>
<dbReference type="CDD" id="cd00093">
    <property type="entry name" value="HTH_XRE"/>
    <property type="match status" value="1"/>
</dbReference>
<evidence type="ECO:0000259" key="2">
    <source>
        <dbReference type="PROSITE" id="PS50943"/>
    </source>
</evidence>
<dbReference type="InterPro" id="IPR001387">
    <property type="entry name" value="Cro/C1-type_HTH"/>
</dbReference>
<name>A0ABX3AH72_9FIRM</name>
<organism evidence="3 4">
    <name type="scientific">Eisenbergiella tayi</name>
    <dbReference type="NCBI Taxonomy" id="1432052"/>
    <lineage>
        <taxon>Bacteria</taxon>
        <taxon>Bacillati</taxon>
        <taxon>Bacillota</taxon>
        <taxon>Clostridia</taxon>
        <taxon>Lachnospirales</taxon>
        <taxon>Lachnospiraceae</taxon>
        <taxon>Eisenbergiella</taxon>
    </lineage>
</organism>
<accession>A0ABX3AH72</accession>
<reference evidence="3 4" key="1">
    <citation type="submission" date="2016-08" db="EMBL/GenBank/DDBJ databases">
        <title>Characterization of Isolates of Eisenbergiella tayi Derived from Blood Cultures, Using Whole Genome Sequencing.</title>
        <authorList>
            <person name="Bernier A.-M."/>
            <person name="Burdz T."/>
            <person name="Wiebe D."/>
            <person name="Bernard K."/>
        </authorList>
    </citation>
    <scope>NUCLEOTIDE SEQUENCE [LARGE SCALE GENOMIC DNA]</scope>
    <source>
        <strain evidence="3 4">NML120146</strain>
    </source>
</reference>